<keyword evidence="6" id="KW-0808">Transferase</keyword>
<dbReference type="GO" id="GO:0071555">
    <property type="term" value="P:cell wall organization"/>
    <property type="evidence" value="ECO:0007669"/>
    <property type="project" value="UniProtKB-KW"/>
</dbReference>
<dbReference type="Proteomes" id="UP000295198">
    <property type="component" value="Unassembled WGS sequence"/>
</dbReference>
<dbReference type="InterPro" id="IPR050396">
    <property type="entry name" value="Glycosyltr_51/Transpeptidase"/>
</dbReference>
<dbReference type="GO" id="GO:0008955">
    <property type="term" value="F:peptidoglycan glycosyltransferase activity"/>
    <property type="evidence" value="ECO:0007669"/>
    <property type="project" value="UniProtKB-EC"/>
</dbReference>
<dbReference type="GO" id="GO:0009252">
    <property type="term" value="P:peptidoglycan biosynthetic process"/>
    <property type="evidence" value="ECO:0007669"/>
    <property type="project" value="UniProtKB-KW"/>
</dbReference>
<evidence type="ECO:0000256" key="14">
    <source>
        <dbReference type="SAM" id="MobiDB-lite"/>
    </source>
</evidence>
<feature type="transmembrane region" description="Helical" evidence="15">
    <location>
        <begin position="21"/>
        <end position="46"/>
    </location>
</feature>
<name>A0A4Q4ZHC4_9ACTN</name>
<dbReference type="Pfam" id="PF00912">
    <property type="entry name" value="Transgly"/>
    <property type="match status" value="1"/>
</dbReference>
<keyword evidence="7" id="KW-0378">Hydrolase</keyword>
<evidence type="ECO:0000256" key="13">
    <source>
        <dbReference type="ARBA" id="ARBA00049902"/>
    </source>
</evidence>
<dbReference type="GO" id="GO:0008658">
    <property type="term" value="F:penicillin binding"/>
    <property type="evidence" value="ECO:0007669"/>
    <property type="project" value="InterPro"/>
</dbReference>
<dbReference type="Pfam" id="PF00905">
    <property type="entry name" value="Transpeptidase"/>
    <property type="match status" value="1"/>
</dbReference>
<sequence>MSDVNEGRPPSRRVAIHLASMVAVSAILGVVVAGLAIPFAGVLGIGTRNMADSMNKLPEELETKPLAQRTRILAADGSTIATLYDENRVNVPLRQVSKVMRQAIVSIEDYRFYQHGALDVKGTMRAFITNRAAGGVVQGGSSITQQMVKLTLLGQAKTEEERKAAMEDTVARKLRELRYAIAFEQEHSKDWILERYLNIAYFGDGVYGIQAAARHYFSTDARDLNLRQASVLAGLVKNPVGLDPTVYPDKALARRNVVLDRMAQLNVITDAKAEKLKQKDIGLKITPNRNGCMFSTAPFFCDYVVNYLKQDPSLGKTSAAREDLLLSGGLTVQTTLDPRFQKAAEESVKRHVFPKEQAVGGLALLQPGTGDVRALAQSRPMGRDKKDGETFINYTVPKEAGGARGFQAGSTFKAFVLAAAIKQGIALNTTINAPKLKTFQERDYKDCDGQPYGYGSFEIPNSTTSGNKNLYTGTRESVNTFFMALEQMTGLCEPFNLARKMGIHLTSPTGGPDGLPERVPTFTLGVSDVTPLEMAEAYATFPGRGLHCDSRPVTQILDTRKNVVKKYAKQCQQVLPSAVADAVNDVLRGVMEPGGFGNNAGINTVQPSAGKTGTTNSQKSVWFVGYTANLVGASMIAGANFDGIPDTIIGKSIGGQILYEASGSGTAGPMWGDAMKVIEQWLPDDDFAPPPADEISGLLMTIPSTYGMSVEKATSVLEGAGFQVSVGGQIDSELAQGLVAGSFPRAGESTSSGDTVTIYPSDGSPYKPPKKKRGGGGRGGNGNGGGGRR</sequence>
<feature type="region of interest" description="Disordered" evidence="14">
    <location>
        <begin position="743"/>
        <end position="789"/>
    </location>
</feature>
<keyword evidence="10" id="KW-0511">Multifunctional enzyme</keyword>
<evidence type="ECO:0000256" key="15">
    <source>
        <dbReference type="SAM" id="Phobius"/>
    </source>
</evidence>
<dbReference type="InterPro" id="IPR001264">
    <property type="entry name" value="Glyco_trans_51"/>
</dbReference>
<reference evidence="17 18" key="1">
    <citation type="submission" date="2019-01" db="EMBL/GenBank/DDBJ databases">
        <title>Nocardioides guangzhouensis sp. nov., an actinobacterium isolated from soil.</title>
        <authorList>
            <person name="Fu Y."/>
            <person name="Cai Y."/>
            <person name="Lin Z."/>
            <person name="Chen P."/>
        </authorList>
    </citation>
    <scope>NUCLEOTIDE SEQUENCE [LARGE SCALE GENOMIC DNA]</scope>
    <source>
        <strain evidence="17 18">130</strain>
    </source>
</reference>
<comment type="similarity">
    <text evidence="1">In the C-terminal section; belongs to the transpeptidase family.</text>
</comment>
<evidence type="ECO:0000256" key="8">
    <source>
        <dbReference type="ARBA" id="ARBA00022960"/>
    </source>
</evidence>
<organism evidence="17 18">
    <name type="scientific">Nocardioides guangzhouensis</name>
    <dbReference type="NCBI Taxonomy" id="2497878"/>
    <lineage>
        <taxon>Bacteria</taxon>
        <taxon>Bacillati</taxon>
        <taxon>Actinomycetota</taxon>
        <taxon>Actinomycetes</taxon>
        <taxon>Propionibacteriales</taxon>
        <taxon>Nocardioidaceae</taxon>
        <taxon>Nocardioides</taxon>
    </lineage>
</organism>
<dbReference type="Pfam" id="PF03793">
    <property type="entry name" value="PASTA"/>
    <property type="match status" value="1"/>
</dbReference>
<dbReference type="Gene3D" id="3.30.10.20">
    <property type="match status" value="1"/>
</dbReference>
<protein>
    <submittedName>
        <fullName evidence="17">PASTA domain-containing protein</fullName>
    </submittedName>
</protein>
<keyword evidence="11" id="KW-0961">Cell wall biogenesis/degradation</keyword>
<dbReference type="InterPro" id="IPR012338">
    <property type="entry name" value="Beta-lactam/transpept-like"/>
</dbReference>
<evidence type="ECO:0000256" key="1">
    <source>
        <dbReference type="ARBA" id="ARBA00007090"/>
    </source>
</evidence>
<keyword evidence="15" id="KW-0472">Membrane</keyword>
<keyword evidence="9" id="KW-0573">Peptidoglycan synthesis</keyword>
<keyword evidence="5" id="KW-0328">Glycosyltransferase</keyword>
<evidence type="ECO:0000256" key="6">
    <source>
        <dbReference type="ARBA" id="ARBA00022679"/>
    </source>
</evidence>
<keyword evidence="15" id="KW-1133">Transmembrane helix</keyword>
<dbReference type="GO" id="GO:0008360">
    <property type="term" value="P:regulation of cell shape"/>
    <property type="evidence" value="ECO:0007669"/>
    <property type="project" value="UniProtKB-KW"/>
</dbReference>
<dbReference type="EMBL" id="SDKM01000007">
    <property type="protein sequence ID" value="RYP87248.1"/>
    <property type="molecule type" value="Genomic_DNA"/>
</dbReference>
<comment type="similarity">
    <text evidence="2">In the N-terminal section; belongs to the glycosyltransferase 51 family.</text>
</comment>
<dbReference type="InterPro" id="IPR023346">
    <property type="entry name" value="Lysozyme-like_dom_sf"/>
</dbReference>
<feature type="compositionally biased region" description="Gly residues" evidence="14">
    <location>
        <begin position="776"/>
        <end position="789"/>
    </location>
</feature>
<dbReference type="GO" id="GO:0030288">
    <property type="term" value="C:outer membrane-bounded periplasmic space"/>
    <property type="evidence" value="ECO:0007669"/>
    <property type="project" value="TreeGrafter"/>
</dbReference>
<dbReference type="InterPro" id="IPR001460">
    <property type="entry name" value="PCN-bd_Tpept"/>
</dbReference>
<evidence type="ECO:0000256" key="2">
    <source>
        <dbReference type="ARBA" id="ARBA00007739"/>
    </source>
</evidence>
<feature type="domain" description="PASTA" evidence="16">
    <location>
        <begin position="694"/>
        <end position="762"/>
    </location>
</feature>
<keyword evidence="8" id="KW-0133">Cell shape</keyword>
<evidence type="ECO:0000256" key="5">
    <source>
        <dbReference type="ARBA" id="ARBA00022676"/>
    </source>
</evidence>
<dbReference type="SUPFAM" id="SSF56601">
    <property type="entry name" value="beta-lactamase/transpeptidase-like"/>
    <property type="match status" value="1"/>
</dbReference>
<gene>
    <name evidence="17" type="ORF">EKO23_06500</name>
</gene>
<evidence type="ECO:0000256" key="11">
    <source>
        <dbReference type="ARBA" id="ARBA00023316"/>
    </source>
</evidence>
<dbReference type="SUPFAM" id="SSF53955">
    <property type="entry name" value="Lysozyme-like"/>
    <property type="match status" value="1"/>
</dbReference>
<comment type="catalytic activity">
    <reaction evidence="12">
        <text>Preferential cleavage: (Ac)2-L-Lys-D-Ala-|-D-Ala. Also transpeptidation of peptidyl-alanyl moieties that are N-acyl substituents of D-alanine.</text>
        <dbReference type="EC" id="3.4.16.4"/>
    </reaction>
</comment>
<evidence type="ECO:0000256" key="10">
    <source>
        <dbReference type="ARBA" id="ARBA00023268"/>
    </source>
</evidence>
<dbReference type="FunFam" id="1.10.3810.10:FF:000001">
    <property type="entry name" value="Penicillin-binding protein 1A"/>
    <property type="match status" value="1"/>
</dbReference>
<dbReference type="PANTHER" id="PTHR32282:SF33">
    <property type="entry name" value="PEPTIDOGLYCAN GLYCOSYLTRANSFERASE"/>
    <property type="match status" value="1"/>
</dbReference>
<dbReference type="InterPro" id="IPR036950">
    <property type="entry name" value="PBP_transglycosylase"/>
</dbReference>
<dbReference type="CDD" id="cd06577">
    <property type="entry name" value="PASTA_pknB"/>
    <property type="match status" value="1"/>
</dbReference>
<dbReference type="GO" id="GO:0009002">
    <property type="term" value="F:serine-type D-Ala-D-Ala carboxypeptidase activity"/>
    <property type="evidence" value="ECO:0007669"/>
    <property type="project" value="UniProtKB-EC"/>
</dbReference>
<proteinExistence type="inferred from homology"/>
<evidence type="ECO:0000259" key="16">
    <source>
        <dbReference type="PROSITE" id="PS51178"/>
    </source>
</evidence>
<dbReference type="GO" id="GO:0006508">
    <property type="term" value="P:proteolysis"/>
    <property type="evidence" value="ECO:0007669"/>
    <property type="project" value="UniProtKB-KW"/>
</dbReference>
<dbReference type="PANTHER" id="PTHR32282">
    <property type="entry name" value="BINDING PROTEIN TRANSPEPTIDASE, PUTATIVE-RELATED"/>
    <property type="match status" value="1"/>
</dbReference>
<dbReference type="RefSeq" id="WP_134715383.1">
    <property type="nucleotide sequence ID" value="NZ_SDKM01000007.1"/>
</dbReference>
<accession>A0A4Q4ZHC4</accession>
<dbReference type="PROSITE" id="PS51178">
    <property type="entry name" value="PASTA"/>
    <property type="match status" value="1"/>
</dbReference>
<evidence type="ECO:0000313" key="17">
    <source>
        <dbReference type="EMBL" id="RYP87248.1"/>
    </source>
</evidence>
<evidence type="ECO:0000256" key="4">
    <source>
        <dbReference type="ARBA" id="ARBA00022670"/>
    </source>
</evidence>
<keyword evidence="3" id="KW-0121">Carboxypeptidase</keyword>
<evidence type="ECO:0000256" key="9">
    <source>
        <dbReference type="ARBA" id="ARBA00022984"/>
    </source>
</evidence>
<dbReference type="Gene3D" id="1.10.3810.10">
    <property type="entry name" value="Biosynthetic peptidoglycan transglycosylase-like"/>
    <property type="match status" value="1"/>
</dbReference>
<dbReference type="AlphaFoldDB" id="A0A4Q4ZHC4"/>
<keyword evidence="18" id="KW-1185">Reference proteome</keyword>
<keyword evidence="15" id="KW-0812">Transmembrane</keyword>
<comment type="caution">
    <text evidence="17">The sequence shown here is derived from an EMBL/GenBank/DDBJ whole genome shotgun (WGS) entry which is preliminary data.</text>
</comment>
<evidence type="ECO:0000256" key="7">
    <source>
        <dbReference type="ARBA" id="ARBA00022801"/>
    </source>
</evidence>
<dbReference type="OrthoDB" id="9766909at2"/>
<evidence type="ECO:0000313" key="18">
    <source>
        <dbReference type="Proteomes" id="UP000295198"/>
    </source>
</evidence>
<evidence type="ECO:0000256" key="12">
    <source>
        <dbReference type="ARBA" id="ARBA00034000"/>
    </source>
</evidence>
<dbReference type="InterPro" id="IPR005543">
    <property type="entry name" value="PASTA_dom"/>
</dbReference>
<comment type="catalytic activity">
    <reaction evidence="13">
        <text>[GlcNAc-(1-&gt;4)-Mur2Ac(oyl-L-Ala-gamma-D-Glu-L-Lys-D-Ala-D-Ala)](n)-di-trans,octa-cis-undecaprenyl diphosphate + beta-D-GlcNAc-(1-&gt;4)-Mur2Ac(oyl-L-Ala-gamma-D-Glu-L-Lys-D-Ala-D-Ala)-di-trans,octa-cis-undecaprenyl diphosphate = [GlcNAc-(1-&gt;4)-Mur2Ac(oyl-L-Ala-gamma-D-Glu-L-Lys-D-Ala-D-Ala)](n+1)-di-trans,octa-cis-undecaprenyl diphosphate + di-trans,octa-cis-undecaprenyl diphosphate + H(+)</text>
        <dbReference type="Rhea" id="RHEA:23708"/>
        <dbReference type="Rhea" id="RHEA-COMP:9602"/>
        <dbReference type="Rhea" id="RHEA-COMP:9603"/>
        <dbReference type="ChEBI" id="CHEBI:15378"/>
        <dbReference type="ChEBI" id="CHEBI:58405"/>
        <dbReference type="ChEBI" id="CHEBI:60033"/>
        <dbReference type="ChEBI" id="CHEBI:78435"/>
        <dbReference type="EC" id="2.4.99.28"/>
    </reaction>
</comment>
<dbReference type="Gene3D" id="3.40.710.10">
    <property type="entry name" value="DD-peptidase/beta-lactamase superfamily"/>
    <property type="match status" value="1"/>
</dbReference>
<keyword evidence="4" id="KW-0645">Protease</keyword>
<evidence type="ECO:0000256" key="3">
    <source>
        <dbReference type="ARBA" id="ARBA00022645"/>
    </source>
</evidence>
<dbReference type="SMART" id="SM00740">
    <property type="entry name" value="PASTA"/>
    <property type="match status" value="1"/>
</dbReference>